<keyword evidence="2" id="KW-0813">Transport</keyword>
<dbReference type="InterPro" id="IPR005746">
    <property type="entry name" value="Thioredoxin"/>
</dbReference>
<dbReference type="CDD" id="cd02947">
    <property type="entry name" value="TRX_family"/>
    <property type="match status" value="1"/>
</dbReference>
<dbReference type="PANTHER" id="PTHR45663:SF11">
    <property type="entry name" value="GEO12009P1"/>
    <property type="match status" value="1"/>
</dbReference>
<evidence type="ECO:0000313" key="9">
    <source>
        <dbReference type="Proteomes" id="UP001344817"/>
    </source>
</evidence>
<evidence type="ECO:0000256" key="6">
    <source>
        <dbReference type="PIRNR" id="PIRNR000077"/>
    </source>
</evidence>
<evidence type="ECO:0000256" key="4">
    <source>
        <dbReference type="ARBA" id="ARBA00023157"/>
    </source>
</evidence>
<keyword evidence="3" id="KW-0249">Electron transport</keyword>
<protein>
    <recommendedName>
        <fullName evidence="6">Thioredoxin</fullName>
    </recommendedName>
</protein>
<dbReference type="Gene3D" id="3.40.30.10">
    <property type="entry name" value="Glutaredoxin"/>
    <property type="match status" value="1"/>
</dbReference>
<dbReference type="InterPro" id="IPR036249">
    <property type="entry name" value="Thioredoxin-like_sf"/>
</dbReference>
<feature type="domain" description="Thioredoxin" evidence="7">
    <location>
        <begin position="1"/>
        <end position="103"/>
    </location>
</feature>
<reference evidence="8" key="1">
    <citation type="submission" date="2024-01" db="EMBL/GenBank/DDBJ databases">
        <title>Genome sequence of Mycoplasma ciconiae type strain DSM 25251.</title>
        <authorList>
            <person name="Spergser J."/>
        </authorList>
    </citation>
    <scope>NUCLEOTIDE SEQUENCE [LARGE SCALE GENOMIC DNA]</scope>
    <source>
        <strain evidence="8">DSM 25251</strain>
    </source>
</reference>
<dbReference type="Pfam" id="PF00085">
    <property type="entry name" value="Thioredoxin"/>
    <property type="match status" value="1"/>
</dbReference>
<dbReference type="PIRSF" id="PIRSF000077">
    <property type="entry name" value="Thioredoxin"/>
    <property type="match status" value="1"/>
</dbReference>
<dbReference type="PANTHER" id="PTHR45663">
    <property type="entry name" value="GEO12009P1"/>
    <property type="match status" value="1"/>
</dbReference>
<dbReference type="InterPro" id="IPR017937">
    <property type="entry name" value="Thioredoxin_CS"/>
</dbReference>
<accession>A0ABU7ML89</accession>
<evidence type="ECO:0000256" key="3">
    <source>
        <dbReference type="ARBA" id="ARBA00022982"/>
    </source>
</evidence>
<evidence type="ECO:0000256" key="2">
    <source>
        <dbReference type="ARBA" id="ARBA00022448"/>
    </source>
</evidence>
<keyword evidence="5" id="KW-0676">Redox-active center</keyword>
<proteinExistence type="inferred from homology"/>
<evidence type="ECO:0000256" key="1">
    <source>
        <dbReference type="ARBA" id="ARBA00008987"/>
    </source>
</evidence>
<sequence length="104" mass="12097">MMKDIVKSQINEEEMNKGLKVVVFYATWCGPCRMYKSSLEMLSEKDSVDVYRVNIDEDRAFAQEMGVSSIPATFVYEDGKMIKSFMGYRPYDQLRQEIEKLSAK</sequence>
<dbReference type="PROSITE" id="PS51354">
    <property type="entry name" value="GLUTAREDOXIN_2"/>
    <property type="match status" value="1"/>
</dbReference>
<dbReference type="InterPro" id="IPR013766">
    <property type="entry name" value="Thioredoxin_domain"/>
</dbReference>
<dbReference type="PROSITE" id="PS00194">
    <property type="entry name" value="THIOREDOXIN_1"/>
    <property type="match status" value="1"/>
</dbReference>
<organism evidence="8 9">
    <name type="scientific">Mycoplasmopsis ciconiae</name>
    <dbReference type="NCBI Taxonomy" id="561067"/>
    <lineage>
        <taxon>Bacteria</taxon>
        <taxon>Bacillati</taxon>
        <taxon>Mycoplasmatota</taxon>
        <taxon>Mycoplasmoidales</taxon>
        <taxon>Metamycoplasmataceae</taxon>
        <taxon>Mycoplasmopsis</taxon>
    </lineage>
</organism>
<comment type="caution">
    <text evidence="8">The sequence shown here is derived from an EMBL/GenBank/DDBJ whole genome shotgun (WGS) entry which is preliminary data.</text>
</comment>
<dbReference type="Proteomes" id="UP001344817">
    <property type="component" value="Unassembled WGS sequence"/>
</dbReference>
<dbReference type="RefSeq" id="WP_330500691.1">
    <property type="nucleotide sequence ID" value="NZ_JAZDWZ010000004.1"/>
</dbReference>
<gene>
    <name evidence="8" type="ORF">V2E24_01640</name>
</gene>
<evidence type="ECO:0000259" key="7">
    <source>
        <dbReference type="PROSITE" id="PS51352"/>
    </source>
</evidence>
<dbReference type="PROSITE" id="PS51352">
    <property type="entry name" value="THIOREDOXIN_2"/>
    <property type="match status" value="1"/>
</dbReference>
<keyword evidence="4" id="KW-1015">Disulfide bond</keyword>
<dbReference type="EMBL" id="JAZDWZ010000004">
    <property type="protein sequence ID" value="MEE3928278.1"/>
    <property type="molecule type" value="Genomic_DNA"/>
</dbReference>
<evidence type="ECO:0000256" key="5">
    <source>
        <dbReference type="ARBA" id="ARBA00023284"/>
    </source>
</evidence>
<comment type="similarity">
    <text evidence="1 6">Belongs to the thioredoxin family.</text>
</comment>
<keyword evidence="9" id="KW-1185">Reference proteome</keyword>
<dbReference type="SUPFAM" id="SSF52833">
    <property type="entry name" value="Thioredoxin-like"/>
    <property type="match status" value="1"/>
</dbReference>
<evidence type="ECO:0000313" key="8">
    <source>
        <dbReference type="EMBL" id="MEE3928278.1"/>
    </source>
</evidence>
<name>A0ABU7ML89_9BACT</name>